<protein>
    <submittedName>
        <fullName evidence="2">Uncharacterized protein</fullName>
    </submittedName>
</protein>
<evidence type="ECO:0000256" key="1">
    <source>
        <dbReference type="SAM" id="Phobius"/>
    </source>
</evidence>
<keyword evidence="1" id="KW-0472">Membrane</keyword>
<evidence type="ECO:0000313" key="3">
    <source>
        <dbReference type="Proteomes" id="UP000196084"/>
    </source>
</evidence>
<proteinExistence type="predicted"/>
<gene>
    <name evidence="2" type="ORF">B2G88_11745</name>
</gene>
<name>A0A202EAN9_9EURY</name>
<sequence>MDQYALPAVGAIVALIAAVNGRVINVFMEFSSSMPTDTTTITQVTLGGRFVTFVFVYGVLFGFAYVVGTRFEDVDIEPLVLLTGAVAALASLVGTVFLDWWADVDYTNLWHVTLSIVGGSVGTGIQLAVVAFAGIALAQRRT</sequence>
<dbReference type="AlphaFoldDB" id="A0A202EAN9"/>
<reference evidence="2 3" key="1">
    <citation type="submission" date="2017-02" db="EMBL/GenBank/DDBJ databases">
        <title>Natronthermophilus aegyptiacus gen. nov.,sp. nov., an aerobic, extremely halophilic alkalithermophilic archaeon isolated from the athalassohaline Wadi An Natrun, Egypt.</title>
        <authorList>
            <person name="Zhao B."/>
        </authorList>
    </citation>
    <scope>NUCLEOTIDE SEQUENCE [LARGE SCALE GENOMIC DNA]</scope>
    <source>
        <strain evidence="2 3">CGMCC 1.3597</strain>
    </source>
</reference>
<comment type="caution">
    <text evidence="2">The sequence shown here is derived from an EMBL/GenBank/DDBJ whole genome shotgun (WGS) entry which is preliminary data.</text>
</comment>
<organism evidence="2 3">
    <name type="scientific">Natronolimnobius baerhuensis</name>
    <dbReference type="NCBI Taxonomy" id="253108"/>
    <lineage>
        <taxon>Archaea</taxon>
        <taxon>Methanobacteriati</taxon>
        <taxon>Methanobacteriota</taxon>
        <taxon>Stenosarchaea group</taxon>
        <taxon>Halobacteria</taxon>
        <taxon>Halobacteriales</taxon>
        <taxon>Natrialbaceae</taxon>
        <taxon>Natronolimnobius</taxon>
    </lineage>
</organism>
<keyword evidence="3" id="KW-1185">Reference proteome</keyword>
<dbReference type="Proteomes" id="UP000196084">
    <property type="component" value="Unassembled WGS sequence"/>
</dbReference>
<evidence type="ECO:0000313" key="2">
    <source>
        <dbReference type="EMBL" id="OVE85020.1"/>
    </source>
</evidence>
<feature type="transmembrane region" description="Helical" evidence="1">
    <location>
        <begin position="114"/>
        <end position="138"/>
    </location>
</feature>
<dbReference type="EMBL" id="MWPH01000002">
    <property type="protein sequence ID" value="OVE85020.1"/>
    <property type="molecule type" value="Genomic_DNA"/>
</dbReference>
<keyword evidence="1" id="KW-0812">Transmembrane</keyword>
<keyword evidence="1" id="KW-1133">Transmembrane helix</keyword>
<feature type="transmembrane region" description="Helical" evidence="1">
    <location>
        <begin position="45"/>
        <end position="67"/>
    </location>
</feature>
<dbReference type="RefSeq" id="WP_054862663.1">
    <property type="nucleotide sequence ID" value="NZ_MWPH01000002.1"/>
</dbReference>
<accession>A0A202EAN9</accession>
<feature type="transmembrane region" description="Helical" evidence="1">
    <location>
        <begin position="79"/>
        <end position="102"/>
    </location>
</feature>